<evidence type="ECO:0000256" key="5">
    <source>
        <dbReference type="ARBA" id="ARBA00023015"/>
    </source>
</evidence>
<evidence type="ECO:0000256" key="4">
    <source>
        <dbReference type="ARBA" id="ARBA00023012"/>
    </source>
</evidence>
<dbReference type="Gene3D" id="3.40.50.2300">
    <property type="match status" value="1"/>
</dbReference>
<evidence type="ECO:0000259" key="10">
    <source>
        <dbReference type="PROSITE" id="PS50110"/>
    </source>
</evidence>
<keyword evidence="12" id="KW-1185">Reference proteome</keyword>
<dbReference type="Proteomes" id="UP001596113">
    <property type="component" value="Unassembled WGS sequence"/>
</dbReference>
<keyword evidence="6" id="KW-0238">DNA-binding</keyword>
<reference evidence="12" key="1">
    <citation type="journal article" date="2019" name="Int. J. Syst. Evol. Microbiol.">
        <title>The Global Catalogue of Microorganisms (GCM) 10K type strain sequencing project: providing services to taxonomists for standard genome sequencing and annotation.</title>
        <authorList>
            <consortium name="The Broad Institute Genomics Platform"/>
            <consortium name="The Broad Institute Genome Sequencing Center for Infectious Disease"/>
            <person name="Wu L."/>
            <person name="Ma J."/>
        </authorList>
    </citation>
    <scope>NUCLEOTIDE SEQUENCE [LARGE SCALE GENOMIC DNA]</scope>
    <source>
        <strain evidence="12">CGMCC 1.18575</strain>
    </source>
</reference>
<dbReference type="InterPro" id="IPR009057">
    <property type="entry name" value="Homeodomain-like_sf"/>
</dbReference>
<keyword evidence="2" id="KW-0963">Cytoplasm</keyword>
<organism evidence="11 12">
    <name type="scientific">Cohnella soli</name>
    <dbReference type="NCBI Taxonomy" id="425005"/>
    <lineage>
        <taxon>Bacteria</taxon>
        <taxon>Bacillati</taxon>
        <taxon>Bacillota</taxon>
        <taxon>Bacilli</taxon>
        <taxon>Bacillales</taxon>
        <taxon>Paenibacillaceae</taxon>
        <taxon>Cohnella</taxon>
    </lineage>
</organism>
<evidence type="ECO:0000259" key="9">
    <source>
        <dbReference type="PROSITE" id="PS01124"/>
    </source>
</evidence>
<dbReference type="PROSITE" id="PS01124">
    <property type="entry name" value="HTH_ARAC_FAMILY_2"/>
    <property type="match status" value="1"/>
</dbReference>
<dbReference type="InterPro" id="IPR020449">
    <property type="entry name" value="Tscrpt_reg_AraC-type_HTH"/>
</dbReference>
<evidence type="ECO:0000313" key="11">
    <source>
        <dbReference type="EMBL" id="MFC5404895.1"/>
    </source>
</evidence>
<evidence type="ECO:0000256" key="8">
    <source>
        <dbReference type="PROSITE-ProRule" id="PRU00169"/>
    </source>
</evidence>
<keyword evidence="5" id="KW-0805">Transcription regulation</keyword>
<dbReference type="SUPFAM" id="SSF52172">
    <property type="entry name" value="CheY-like"/>
    <property type="match status" value="1"/>
</dbReference>
<gene>
    <name evidence="11" type="ORF">ACFPOF_19310</name>
</gene>
<feature type="domain" description="Response regulatory" evidence="10">
    <location>
        <begin position="3"/>
        <end position="120"/>
    </location>
</feature>
<evidence type="ECO:0000256" key="3">
    <source>
        <dbReference type="ARBA" id="ARBA00022553"/>
    </source>
</evidence>
<dbReference type="Pfam" id="PF12833">
    <property type="entry name" value="HTH_18"/>
    <property type="match status" value="1"/>
</dbReference>
<dbReference type="RefSeq" id="WP_378135595.1">
    <property type="nucleotide sequence ID" value="NZ_JBHSMI010000028.1"/>
</dbReference>
<dbReference type="Pfam" id="PF00072">
    <property type="entry name" value="Response_reg"/>
    <property type="match status" value="1"/>
</dbReference>
<feature type="domain" description="HTH araC/xylS-type" evidence="9">
    <location>
        <begin position="418"/>
        <end position="516"/>
    </location>
</feature>
<dbReference type="CDD" id="cd17536">
    <property type="entry name" value="REC_YesN-like"/>
    <property type="match status" value="1"/>
</dbReference>
<dbReference type="SUPFAM" id="SSF46689">
    <property type="entry name" value="Homeodomain-like"/>
    <property type="match status" value="1"/>
</dbReference>
<keyword evidence="7" id="KW-0804">Transcription</keyword>
<protein>
    <submittedName>
        <fullName evidence="11">Helix-turn-helix domain-containing protein</fullName>
    </submittedName>
</protein>
<evidence type="ECO:0000256" key="6">
    <source>
        <dbReference type="ARBA" id="ARBA00023125"/>
    </source>
</evidence>
<dbReference type="PANTHER" id="PTHR42713:SF3">
    <property type="entry name" value="TRANSCRIPTIONAL REGULATORY PROTEIN HPTR"/>
    <property type="match status" value="1"/>
</dbReference>
<dbReference type="InterPro" id="IPR018062">
    <property type="entry name" value="HTH_AraC-typ_CS"/>
</dbReference>
<dbReference type="PRINTS" id="PR00032">
    <property type="entry name" value="HTHARAC"/>
</dbReference>
<dbReference type="PROSITE" id="PS00041">
    <property type="entry name" value="HTH_ARAC_FAMILY_1"/>
    <property type="match status" value="1"/>
</dbReference>
<dbReference type="InterPro" id="IPR041522">
    <property type="entry name" value="CdaR_GGDEF"/>
</dbReference>
<proteinExistence type="predicted"/>
<keyword evidence="3 8" id="KW-0597">Phosphoprotein</keyword>
<dbReference type="Gene3D" id="1.10.10.60">
    <property type="entry name" value="Homeodomain-like"/>
    <property type="match status" value="2"/>
</dbReference>
<evidence type="ECO:0000256" key="2">
    <source>
        <dbReference type="ARBA" id="ARBA00022490"/>
    </source>
</evidence>
<feature type="modified residue" description="4-aspartylphosphate" evidence="8">
    <location>
        <position position="55"/>
    </location>
</feature>
<dbReference type="InterPro" id="IPR011006">
    <property type="entry name" value="CheY-like_superfamily"/>
</dbReference>
<dbReference type="EMBL" id="JBHSMI010000028">
    <property type="protein sequence ID" value="MFC5404895.1"/>
    <property type="molecule type" value="Genomic_DNA"/>
</dbReference>
<dbReference type="InterPro" id="IPR051552">
    <property type="entry name" value="HptR"/>
</dbReference>
<dbReference type="InterPro" id="IPR018060">
    <property type="entry name" value="HTH_AraC"/>
</dbReference>
<dbReference type="PANTHER" id="PTHR42713">
    <property type="entry name" value="HISTIDINE KINASE-RELATED"/>
    <property type="match status" value="1"/>
</dbReference>
<dbReference type="PROSITE" id="PS50110">
    <property type="entry name" value="RESPONSE_REGULATORY"/>
    <property type="match status" value="1"/>
</dbReference>
<dbReference type="SMART" id="SM00448">
    <property type="entry name" value="REC"/>
    <property type="match status" value="1"/>
</dbReference>
<comment type="subcellular location">
    <subcellularLocation>
        <location evidence="1">Cytoplasm</location>
    </subcellularLocation>
</comment>
<evidence type="ECO:0000256" key="1">
    <source>
        <dbReference type="ARBA" id="ARBA00004496"/>
    </source>
</evidence>
<sequence length="518" mass="58781">MYRALLVDDEDLDLYGLTHFIPWDRLGIVVAASVNSGYAAMSVLEHEQIDILVTDIRMPNMTGLELARKASALWPNMQTIFVSGVQDFHYAKEALTLNAANYVLKPVDDDELTRSLERVVDALNLSKERDRMETAYMQLAPMAHRQWLLEALEGSADVNDAGNEAGGVEPPMLNGRIAVVEIDDIAWKIAGLSEEERSSLSDSIGYWVERSKEAGCVHLCRIAPHRLAVVLEEAPAWLKLAIEGLGHAFPVTATVGIGGSFERLGDIGRSYREALKALSCKWFEGKGRIIEIGNIRHMELENAHRIDIRLDALFTAITRHEPERIRMEVDDLFGLARRSGSKLAVNHFVARVLIKLDDYLAGLNTDLFALLDIDAEQLDELNHYETVEDLRTWFLERFLTIADLLNARKQRKNRKLIEEVMAYVTERIGEQLTLRDVGNHFSYSHNYIGQLFREETGSSFTDFVIQVRLEKARDLLQHSNLKIYEISERVGYSNLTYFSKQFKECYGVSPGEYRKQCG</sequence>
<evidence type="ECO:0000256" key="7">
    <source>
        <dbReference type="ARBA" id="ARBA00023163"/>
    </source>
</evidence>
<name>A0ABW0HX19_9BACL</name>
<dbReference type="SMART" id="SM00342">
    <property type="entry name" value="HTH_ARAC"/>
    <property type="match status" value="1"/>
</dbReference>
<keyword evidence="4" id="KW-0902">Two-component regulatory system</keyword>
<accession>A0ABW0HX19</accession>
<dbReference type="Pfam" id="PF17853">
    <property type="entry name" value="GGDEF_2"/>
    <property type="match status" value="1"/>
</dbReference>
<dbReference type="InterPro" id="IPR001789">
    <property type="entry name" value="Sig_transdc_resp-reg_receiver"/>
</dbReference>
<evidence type="ECO:0000313" key="12">
    <source>
        <dbReference type="Proteomes" id="UP001596113"/>
    </source>
</evidence>
<comment type="caution">
    <text evidence="11">The sequence shown here is derived from an EMBL/GenBank/DDBJ whole genome shotgun (WGS) entry which is preliminary data.</text>
</comment>